<evidence type="ECO:0000256" key="2">
    <source>
        <dbReference type="ARBA" id="ARBA00012386"/>
    </source>
</evidence>
<dbReference type="InterPro" id="IPR051521">
    <property type="entry name" value="tRNA_Mod/Golgi_Maint"/>
</dbReference>
<organism evidence="13">
    <name type="scientific">Coccolithus braarudii</name>
    <dbReference type="NCBI Taxonomy" id="221442"/>
    <lineage>
        <taxon>Eukaryota</taxon>
        <taxon>Haptista</taxon>
        <taxon>Haptophyta</taxon>
        <taxon>Prymnesiophyceae</taxon>
        <taxon>Coccolithales</taxon>
        <taxon>Coccolithaceae</taxon>
        <taxon>Coccolithus</taxon>
    </lineage>
</organism>
<dbReference type="PANTHER" id="PTHR15627">
    <property type="entry name" value="NATURAL KILLER CELL-SPECIFIC ANTIGEN KLIP1"/>
    <property type="match status" value="1"/>
</dbReference>
<comment type="similarity">
    <text evidence="8">Belongs to the TDD superfamily. DTWD1 family.</text>
</comment>
<dbReference type="GO" id="GO:0008033">
    <property type="term" value="P:tRNA processing"/>
    <property type="evidence" value="ECO:0007669"/>
    <property type="project" value="UniProtKB-KW"/>
</dbReference>
<dbReference type="InterPro" id="IPR005636">
    <property type="entry name" value="DTW"/>
</dbReference>
<feature type="domain" description="DTW" evidence="12">
    <location>
        <begin position="43"/>
        <end position="234"/>
    </location>
</feature>
<evidence type="ECO:0000256" key="7">
    <source>
        <dbReference type="ARBA" id="ARBA00037050"/>
    </source>
</evidence>
<comment type="subcellular location">
    <subcellularLocation>
        <location evidence="1">Nucleus</location>
    </subcellularLocation>
</comment>
<keyword evidence="3" id="KW-0808">Transferase</keyword>
<evidence type="ECO:0000259" key="12">
    <source>
        <dbReference type="SMART" id="SM01144"/>
    </source>
</evidence>
<dbReference type="GO" id="GO:0005634">
    <property type="term" value="C:nucleus"/>
    <property type="evidence" value="ECO:0007669"/>
    <property type="project" value="UniProtKB-SubCell"/>
</dbReference>
<accession>A0A7S0Q8T6</accession>
<evidence type="ECO:0000256" key="8">
    <source>
        <dbReference type="ARBA" id="ARBA00038290"/>
    </source>
</evidence>
<proteinExistence type="inferred from homology"/>
<dbReference type="EC" id="2.5.1.25" evidence="2"/>
<evidence type="ECO:0000256" key="5">
    <source>
        <dbReference type="ARBA" id="ARBA00022694"/>
    </source>
</evidence>
<evidence type="ECO:0000256" key="4">
    <source>
        <dbReference type="ARBA" id="ARBA00022691"/>
    </source>
</evidence>
<dbReference type="SMART" id="SM01144">
    <property type="entry name" value="DTW"/>
    <property type="match status" value="1"/>
</dbReference>
<keyword evidence="6" id="KW-0539">Nucleus</keyword>
<keyword evidence="5" id="KW-0819">tRNA processing</keyword>
<name>A0A7S0Q8T6_9EUKA</name>
<comment type="function">
    <text evidence="7">Catalyzes the formation of 3-(3-amino-3-carboxypropyl)uridine (acp3U) at position 20 in the D-loop of several cytoplasmic tRNAs (acp3U(20)).</text>
</comment>
<comment type="catalytic activity">
    <reaction evidence="11">
        <text>a uridine in tRNA + S-adenosyl-L-methionine = a 3-[(3S)-3-amino-3-carboxypropyl]uridine in tRNA + S-methyl-5'-thioadenosine + H(+)</text>
        <dbReference type="Rhea" id="RHEA:62432"/>
        <dbReference type="Rhea" id="RHEA-COMP:13339"/>
        <dbReference type="Rhea" id="RHEA-COMP:16092"/>
        <dbReference type="ChEBI" id="CHEBI:15378"/>
        <dbReference type="ChEBI" id="CHEBI:17509"/>
        <dbReference type="ChEBI" id="CHEBI:59789"/>
        <dbReference type="ChEBI" id="CHEBI:65315"/>
        <dbReference type="ChEBI" id="CHEBI:82930"/>
        <dbReference type="EC" id="2.5.1.25"/>
    </reaction>
</comment>
<dbReference type="Pfam" id="PF03942">
    <property type="entry name" value="DTW"/>
    <property type="match status" value="1"/>
</dbReference>
<keyword evidence="4" id="KW-0949">S-adenosyl-L-methionine</keyword>
<evidence type="ECO:0000313" key="13">
    <source>
        <dbReference type="EMBL" id="CAD8616826.1"/>
    </source>
</evidence>
<evidence type="ECO:0000256" key="3">
    <source>
        <dbReference type="ARBA" id="ARBA00022679"/>
    </source>
</evidence>
<sequence length="277" mass="30565">MTSSSADAQVSAAAASGSDANFQGSTPNTLNWVRTRCCGGKSYSFFCPVCCSPLGIPPGVQVPSIQLPLDVEVILKDGRQKSTAIHAAVLAREHVTVHGFDDQALPHFDAATTVIAYPSENALSWDELEDVEQVRTLVLLCCPWRQPAKLLALPQLQGIRHVKIRTTPGASTFWRVPAHDHGHLSTVEALVCLLREYEAHAQVSKGAYSKADGSRFDDLLFFFRIIEGTIRDRLGQEGELPWEASFREKRRAMFIQKARVGAREAGVMSYRYGRPKE</sequence>
<gene>
    <name evidence="13" type="ORF">CPEL01642_LOCUS20207</name>
</gene>
<dbReference type="AlphaFoldDB" id="A0A7S0Q8T6"/>
<dbReference type="PANTHER" id="PTHR15627:SF8">
    <property type="entry name" value="TRNA-URIDINE AMINOCARBOXYPROPYLTRANSFERASE 1"/>
    <property type="match status" value="1"/>
</dbReference>
<evidence type="ECO:0000256" key="11">
    <source>
        <dbReference type="ARBA" id="ARBA00048718"/>
    </source>
</evidence>
<evidence type="ECO:0000256" key="6">
    <source>
        <dbReference type="ARBA" id="ARBA00023242"/>
    </source>
</evidence>
<reference evidence="13" key="1">
    <citation type="submission" date="2021-01" db="EMBL/GenBank/DDBJ databases">
        <authorList>
            <person name="Corre E."/>
            <person name="Pelletier E."/>
            <person name="Niang G."/>
            <person name="Scheremetjew M."/>
            <person name="Finn R."/>
            <person name="Kale V."/>
            <person name="Holt S."/>
            <person name="Cochrane G."/>
            <person name="Meng A."/>
            <person name="Brown T."/>
            <person name="Cohen L."/>
        </authorList>
    </citation>
    <scope>NUCLEOTIDE SEQUENCE</scope>
    <source>
        <strain evidence="13">PLY182g</strain>
    </source>
</reference>
<evidence type="ECO:0000256" key="1">
    <source>
        <dbReference type="ARBA" id="ARBA00004123"/>
    </source>
</evidence>
<dbReference type="GO" id="GO:0016432">
    <property type="term" value="F:tRNA-uridine aminocarboxypropyltransferase activity"/>
    <property type="evidence" value="ECO:0007669"/>
    <property type="project" value="UniProtKB-EC"/>
</dbReference>
<dbReference type="EMBL" id="HBEY01042248">
    <property type="protein sequence ID" value="CAD8616826.1"/>
    <property type="molecule type" value="Transcribed_RNA"/>
</dbReference>
<evidence type="ECO:0000256" key="10">
    <source>
        <dbReference type="ARBA" id="ARBA00042508"/>
    </source>
</evidence>
<evidence type="ECO:0000256" key="9">
    <source>
        <dbReference type="ARBA" id="ARBA00039242"/>
    </source>
</evidence>
<protein>
    <recommendedName>
        <fullName evidence="9">tRNA-uridine aminocarboxypropyltransferase 1</fullName>
        <ecNumber evidence="2">2.5.1.25</ecNumber>
    </recommendedName>
    <alternativeName>
        <fullName evidence="10">DTW domain-containing protein 1</fullName>
    </alternativeName>
</protein>